<organism evidence="6 7">
    <name type="scientific">Thiohalophilus thiocyanatoxydans</name>
    <dbReference type="NCBI Taxonomy" id="381308"/>
    <lineage>
        <taxon>Bacteria</taxon>
        <taxon>Pseudomonadati</taxon>
        <taxon>Pseudomonadota</taxon>
        <taxon>Gammaproteobacteria</taxon>
        <taxon>Thiohalomonadales</taxon>
        <taxon>Thiohalophilaceae</taxon>
        <taxon>Thiohalophilus</taxon>
    </lineage>
</organism>
<dbReference type="SUPFAM" id="SSF56059">
    <property type="entry name" value="Glutathione synthetase ATP-binding domain-like"/>
    <property type="match status" value="1"/>
</dbReference>
<dbReference type="InterPro" id="IPR052032">
    <property type="entry name" value="ATP-dep_AA_Ligase"/>
</dbReference>
<keyword evidence="1" id="KW-0436">Ligase</keyword>
<dbReference type="GO" id="GO:0046872">
    <property type="term" value="F:metal ion binding"/>
    <property type="evidence" value="ECO:0007669"/>
    <property type="project" value="InterPro"/>
</dbReference>
<keyword evidence="2 4" id="KW-0547">Nucleotide-binding</keyword>
<sequence>MTMNSRTNKRSGSAETRSHKNIFVIGLDEFNRALLQTIEGADQYTFHTLLENVEIEEPEVYRVKESLEKARAQLRAFPGSIDAIVGYIDMPVGFMVPILCCEFGLPTASLESVLKCQHKYWSRLEQSRVIPDHIPDFNLVDPFADDPLAQIELDYPFWLKPVKSAGSYLGFRIDDKSEFEKRIQAIRDNIRRLSDPFDHILEYANLPDEIAGVDFNYCIAEQIVSGRQCTLEGYVFEGDCHVFGVVDSIRYPNRSTFSRYEYPSRLPGRVTRRMISITREFLDYIGFNNSTFNAEFFWDERDDRIWLLEVNTRISQSHSYLFAMVDGASNHQSLIEVGLGLRPGMPHRQGRYHYASKFYYRMFQDAIVERVPGQEDVQRIEQQIPDAMIRVNVSEGMKLCNLREQDSYSYDIAWIFVAGNTRQELQARYRECVTALDFRFAYRHQ</sequence>
<feature type="domain" description="ATP-grasp" evidence="5">
    <location>
        <begin position="126"/>
        <end position="339"/>
    </location>
</feature>
<keyword evidence="3 4" id="KW-0067">ATP-binding</keyword>
<evidence type="ECO:0000313" key="7">
    <source>
        <dbReference type="Proteomes" id="UP000294914"/>
    </source>
</evidence>
<comment type="caution">
    <text evidence="6">The sequence shown here is derived from an EMBL/GenBank/DDBJ whole genome shotgun (WGS) entry which is preliminary data.</text>
</comment>
<dbReference type="GO" id="GO:0005524">
    <property type="term" value="F:ATP binding"/>
    <property type="evidence" value="ECO:0007669"/>
    <property type="project" value="UniProtKB-UniRule"/>
</dbReference>
<accession>A0A4R8IIW9</accession>
<keyword evidence="7" id="KW-1185">Reference proteome</keyword>
<gene>
    <name evidence="6" type="ORF">EDC23_2135</name>
</gene>
<dbReference type="PANTHER" id="PTHR43585">
    <property type="entry name" value="FUMIPYRROLE BIOSYNTHESIS PROTEIN C"/>
    <property type="match status" value="1"/>
</dbReference>
<dbReference type="PROSITE" id="PS00867">
    <property type="entry name" value="CPSASE_2"/>
    <property type="match status" value="1"/>
</dbReference>
<dbReference type="EMBL" id="SOQX01000005">
    <property type="protein sequence ID" value="TDY00631.1"/>
    <property type="molecule type" value="Genomic_DNA"/>
</dbReference>
<evidence type="ECO:0000313" key="6">
    <source>
        <dbReference type="EMBL" id="TDY00631.1"/>
    </source>
</evidence>
<evidence type="ECO:0000259" key="5">
    <source>
        <dbReference type="PROSITE" id="PS50975"/>
    </source>
</evidence>
<name>A0A4R8IIW9_9GAMM</name>
<evidence type="ECO:0000256" key="1">
    <source>
        <dbReference type="ARBA" id="ARBA00022598"/>
    </source>
</evidence>
<dbReference type="Pfam" id="PF13535">
    <property type="entry name" value="ATP-grasp_4"/>
    <property type="match status" value="1"/>
</dbReference>
<dbReference type="PROSITE" id="PS50975">
    <property type="entry name" value="ATP_GRASP"/>
    <property type="match status" value="1"/>
</dbReference>
<reference evidence="6 7" key="1">
    <citation type="submission" date="2019-03" db="EMBL/GenBank/DDBJ databases">
        <title>Genomic Encyclopedia of Type Strains, Phase IV (KMG-IV): sequencing the most valuable type-strain genomes for metagenomic binning, comparative biology and taxonomic classification.</title>
        <authorList>
            <person name="Goeker M."/>
        </authorList>
    </citation>
    <scope>NUCLEOTIDE SEQUENCE [LARGE SCALE GENOMIC DNA]</scope>
    <source>
        <strain evidence="6 7">DSM 16326</strain>
    </source>
</reference>
<dbReference type="Gene3D" id="3.30.470.20">
    <property type="entry name" value="ATP-grasp fold, B domain"/>
    <property type="match status" value="1"/>
</dbReference>
<dbReference type="InterPro" id="IPR005479">
    <property type="entry name" value="CPAse_ATP-bd"/>
</dbReference>
<evidence type="ECO:0000256" key="3">
    <source>
        <dbReference type="ARBA" id="ARBA00022840"/>
    </source>
</evidence>
<proteinExistence type="predicted"/>
<dbReference type="InterPro" id="IPR011761">
    <property type="entry name" value="ATP-grasp"/>
</dbReference>
<dbReference type="GO" id="GO:0016874">
    <property type="term" value="F:ligase activity"/>
    <property type="evidence" value="ECO:0007669"/>
    <property type="project" value="UniProtKB-KW"/>
</dbReference>
<evidence type="ECO:0000256" key="2">
    <source>
        <dbReference type="ARBA" id="ARBA00022741"/>
    </source>
</evidence>
<evidence type="ECO:0000256" key="4">
    <source>
        <dbReference type="PROSITE-ProRule" id="PRU00409"/>
    </source>
</evidence>
<dbReference type="Proteomes" id="UP000294914">
    <property type="component" value="Unassembled WGS sequence"/>
</dbReference>
<protein>
    <submittedName>
        <fullName evidence="6">ATP-grasp domain-containing protein</fullName>
    </submittedName>
</protein>
<dbReference type="AlphaFoldDB" id="A0A4R8IIW9"/>
<dbReference type="PANTHER" id="PTHR43585:SF2">
    <property type="entry name" value="ATP-GRASP ENZYME FSQD"/>
    <property type="match status" value="1"/>
</dbReference>